<proteinExistence type="predicted"/>
<protein>
    <submittedName>
        <fullName evidence="2">Uncharacterized protein</fullName>
    </submittedName>
</protein>
<dbReference type="STRING" id="909613.UO65_0356"/>
<gene>
    <name evidence="2" type="ORF">UO65_0356</name>
</gene>
<dbReference type="EMBL" id="AYXG01000015">
    <property type="protein sequence ID" value="EWC64312.1"/>
    <property type="molecule type" value="Genomic_DNA"/>
</dbReference>
<dbReference type="Proteomes" id="UP000019277">
    <property type="component" value="Unassembled WGS sequence"/>
</dbReference>
<evidence type="ECO:0000313" key="2">
    <source>
        <dbReference type="EMBL" id="EWC64312.1"/>
    </source>
</evidence>
<evidence type="ECO:0000256" key="1">
    <source>
        <dbReference type="SAM" id="Coils"/>
    </source>
</evidence>
<accession>W7J5J1</accession>
<evidence type="ECO:0000313" key="3">
    <source>
        <dbReference type="Proteomes" id="UP000019277"/>
    </source>
</evidence>
<comment type="caution">
    <text evidence="2">The sequence shown here is derived from an EMBL/GenBank/DDBJ whole genome shotgun (WGS) entry which is preliminary data.</text>
</comment>
<sequence>MQTAVVSALLRYIELTVKMREFEDLFSSQVVSTAAELFMVREQRKRLEREYRRIQQKVAQGDYDTADEIKAEVDEALRSFDGVAAPAGSEAAPEPGGYEGERIDAATKARIVREFKRTVLPNVHSDTSEAEFSEFEVAYSAYRSRDYTLMEALVIQYRGEIGLEEDGQPLTLRQLQTRLADYRAAQKRLDERLRSLEQDVTSAEVSAPDQARKRMEEQRERFLHAIAEEADKVRDLQDLLRDLAATARNRSRGES</sequence>
<dbReference type="AlphaFoldDB" id="W7J5J1"/>
<feature type="coiled-coil region" evidence="1">
    <location>
        <begin position="172"/>
        <end position="246"/>
    </location>
</feature>
<reference evidence="2 3" key="1">
    <citation type="journal article" date="2014" name="Genome Announc.">
        <title>Draft Genome Sequence of the Antitrypanosomally Active Sponge-Associated Bacterium Actinokineospora sp. Strain EG49.</title>
        <authorList>
            <person name="Harjes J."/>
            <person name="Ryu T."/>
            <person name="Abdelmohsen U.R."/>
            <person name="Moitinho-Silva L."/>
            <person name="Horn H."/>
            <person name="Ravasi T."/>
            <person name="Hentschel U."/>
        </authorList>
    </citation>
    <scope>NUCLEOTIDE SEQUENCE [LARGE SCALE GENOMIC DNA]</scope>
    <source>
        <strain evidence="2 3">EG49</strain>
    </source>
</reference>
<keyword evidence="3" id="KW-1185">Reference proteome</keyword>
<keyword evidence="1" id="KW-0175">Coiled coil</keyword>
<dbReference type="eggNOG" id="ENOG5030QYX">
    <property type="taxonomic scope" value="Bacteria"/>
</dbReference>
<name>W7J5J1_9PSEU</name>
<organism evidence="2 3">
    <name type="scientific">Actinokineospora spheciospongiae</name>
    <dbReference type="NCBI Taxonomy" id="909613"/>
    <lineage>
        <taxon>Bacteria</taxon>
        <taxon>Bacillati</taxon>
        <taxon>Actinomycetota</taxon>
        <taxon>Actinomycetes</taxon>
        <taxon>Pseudonocardiales</taxon>
        <taxon>Pseudonocardiaceae</taxon>
        <taxon>Actinokineospora</taxon>
    </lineage>
</organism>